<evidence type="ECO:0000313" key="3">
    <source>
        <dbReference type="Proteomes" id="UP000032066"/>
    </source>
</evidence>
<feature type="compositionally biased region" description="Polar residues" evidence="1">
    <location>
        <begin position="1"/>
        <end position="10"/>
    </location>
</feature>
<proteinExistence type="predicted"/>
<feature type="compositionally biased region" description="Pro residues" evidence="1">
    <location>
        <begin position="18"/>
        <end position="32"/>
    </location>
</feature>
<evidence type="ECO:0000256" key="1">
    <source>
        <dbReference type="SAM" id="MobiDB-lite"/>
    </source>
</evidence>
<dbReference type="PATRIC" id="fig|2064.6.peg.2941"/>
<organism evidence="2 3">
    <name type="scientific">Kitasatospora griseola</name>
    <name type="common">Streptomyces griseolosporeus</name>
    <dbReference type="NCBI Taxonomy" id="2064"/>
    <lineage>
        <taxon>Bacteria</taxon>
        <taxon>Bacillati</taxon>
        <taxon>Actinomycetota</taxon>
        <taxon>Actinomycetes</taxon>
        <taxon>Kitasatosporales</taxon>
        <taxon>Streptomycetaceae</taxon>
        <taxon>Kitasatospora</taxon>
    </lineage>
</organism>
<dbReference type="AlphaFoldDB" id="A0A0D0PRB3"/>
<feature type="region of interest" description="Disordered" evidence="1">
    <location>
        <begin position="1"/>
        <end position="43"/>
    </location>
</feature>
<keyword evidence="3" id="KW-1185">Reference proteome</keyword>
<evidence type="ECO:0008006" key="4">
    <source>
        <dbReference type="Google" id="ProtNLM"/>
    </source>
</evidence>
<dbReference type="STRING" id="2064.TR51_13675"/>
<protein>
    <recommendedName>
        <fullName evidence="4">Coenzyme PQQ synthesis protein A</fullName>
    </recommendedName>
</protein>
<dbReference type="RefSeq" id="WP_043911098.1">
    <property type="nucleotide sequence ID" value="NZ_JXZB01000002.1"/>
</dbReference>
<gene>
    <name evidence="2" type="ORF">TR51_13675</name>
</gene>
<reference evidence="2 3" key="1">
    <citation type="submission" date="2015-02" db="EMBL/GenBank/DDBJ databases">
        <title>Draft genome sequence of Kitasatospora griseola MF730-N6, a bafilomycin, terpentecin and satosporin producer.</title>
        <authorList>
            <person name="Arens J.C."/>
            <person name="Haltli B."/>
            <person name="Kerr R.G."/>
        </authorList>
    </citation>
    <scope>NUCLEOTIDE SEQUENCE [LARGE SCALE GENOMIC DNA]</scope>
    <source>
        <strain evidence="2 3">MF730-N6</strain>
    </source>
</reference>
<sequence>MTNRPNTAATTPHLPVGPTDPPRPAPPGPPPRPDVRQAWSPPDAQSIELAHEVTAYAGRR</sequence>
<dbReference type="Proteomes" id="UP000032066">
    <property type="component" value="Unassembled WGS sequence"/>
</dbReference>
<name>A0A0D0PRB3_KITGR</name>
<dbReference type="EMBL" id="JXZB01000002">
    <property type="protein sequence ID" value="KIQ65079.1"/>
    <property type="molecule type" value="Genomic_DNA"/>
</dbReference>
<evidence type="ECO:0000313" key="2">
    <source>
        <dbReference type="EMBL" id="KIQ65079.1"/>
    </source>
</evidence>
<comment type="caution">
    <text evidence="2">The sequence shown here is derived from an EMBL/GenBank/DDBJ whole genome shotgun (WGS) entry which is preliminary data.</text>
</comment>
<accession>A0A0D0PRB3</accession>